<proteinExistence type="predicted"/>
<dbReference type="NCBIfam" id="TIGR01549">
    <property type="entry name" value="HAD-SF-IA-v1"/>
    <property type="match status" value="1"/>
</dbReference>
<dbReference type="Gene3D" id="3.40.50.1000">
    <property type="entry name" value="HAD superfamily/HAD-like"/>
    <property type="match status" value="1"/>
</dbReference>
<name>A3PE49_PROM0</name>
<evidence type="ECO:0000313" key="2">
    <source>
        <dbReference type="Proteomes" id="UP000001430"/>
    </source>
</evidence>
<dbReference type="STRING" id="167546.P9301_14011"/>
<dbReference type="CDD" id="cd01427">
    <property type="entry name" value="HAD_like"/>
    <property type="match status" value="1"/>
</dbReference>
<dbReference type="AlphaFoldDB" id="A3PE49"/>
<protein>
    <recommendedName>
        <fullName evidence="3">Haloacid dehalogenase-like hydrolase</fullName>
    </recommendedName>
</protein>
<dbReference type="InterPro" id="IPR023214">
    <property type="entry name" value="HAD_sf"/>
</dbReference>
<gene>
    <name evidence="1" type="ordered locus">P9301_14011</name>
</gene>
<dbReference type="Pfam" id="PF13419">
    <property type="entry name" value="HAD_2"/>
    <property type="match status" value="1"/>
</dbReference>
<dbReference type="InterPro" id="IPR041492">
    <property type="entry name" value="HAD_2"/>
</dbReference>
<dbReference type="eggNOG" id="COG0546">
    <property type="taxonomic scope" value="Bacteria"/>
</dbReference>
<dbReference type="EMBL" id="CP000576">
    <property type="protein sequence ID" value="ABO18024.1"/>
    <property type="molecule type" value="Genomic_DNA"/>
</dbReference>
<dbReference type="KEGG" id="pmg:P9301_14011"/>
<dbReference type="SFLD" id="SFLDG01129">
    <property type="entry name" value="C1.5:_HAD__Beta-PGM__Phosphata"/>
    <property type="match status" value="1"/>
</dbReference>
<evidence type="ECO:0008006" key="3">
    <source>
        <dbReference type="Google" id="ProtNLM"/>
    </source>
</evidence>
<dbReference type="HOGENOM" id="CLU_100976_0_0_3"/>
<accession>A3PE49</accession>
<dbReference type="InterPro" id="IPR006439">
    <property type="entry name" value="HAD-SF_hydro_IA"/>
</dbReference>
<dbReference type="InterPro" id="IPR023198">
    <property type="entry name" value="PGP-like_dom2"/>
</dbReference>
<reference evidence="1 2" key="1">
    <citation type="journal article" date="2007" name="PLoS Genet.">
        <title>Patterns and implications of gene gain and loss in the evolution of Prochlorococcus.</title>
        <authorList>
            <person name="Kettler G.C."/>
            <person name="Martiny A.C."/>
            <person name="Huang K."/>
            <person name="Zucker J."/>
            <person name="Coleman M.L."/>
            <person name="Rodrigue S."/>
            <person name="Chen F."/>
            <person name="Lapidus A."/>
            <person name="Ferriera S."/>
            <person name="Johnson J."/>
            <person name="Steglich C."/>
            <person name="Church G.M."/>
            <person name="Richardson P."/>
            <person name="Chisholm S.W."/>
        </authorList>
    </citation>
    <scope>NUCLEOTIDE SEQUENCE [LARGE SCALE GENOMIC DNA]</scope>
    <source>
        <strain evidence="1 2">MIT 9301</strain>
    </source>
</reference>
<dbReference type="SFLD" id="SFLDS00003">
    <property type="entry name" value="Haloacid_Dehalogenase"/>
    <property type="match status" value="1"/>
</dbReference>
<evidence type="ECO:0000313" key="1">
    <source>
        <dbReference type="EMBL" id="ABO18024.1"/>
    </source>
</evidence>
<dbReference type="Gene3D" id="1.10.150.240">
    <property type="entry name" value="Putative phosphatase, domain 2"/>
    <property type="match status" value="1"/>
</dbReference>
<sequence>MIMKQLNTEALESIFENYDYIFWDYDDTLSPTVEKKGIAYIKIFKEYPQELKDFILDHHKKFPGVSRQVKLPIYLKESLKYKDVNFDSKLIDLKRKFSIECIQILSVIPIFKNIEKFLKNSKKHNFIITNMPQEEINETIKSKLLKEFFIQIIGDAIDKADILKEKLSNIKDKERCVFVGDSKTDYEAAYNCNIDFILKSSSLNKSLQLIPRIKII</sequence>
<organism evidence="1 2">
    <name type="scientific">Prochlorococcus marinus (strain MIT 9301)</name>
    <dbReference type="NCBI Taxonomy" id="167546"/>
    <lineage>
        <taxon>Bacteria</taxon>
        <taxon>Bacillati</taxon>
        <taxon>Cyanobacteriota</taxon>
        <taxon>Cyanophyceae</taxon>
        <taxon>Synechococcales</taxon>
        <taxon>Prochlorococcaceae</taxon>
        <taxon>Prochlorococcus</taxon>
    </lineage>
</organism>
<dbReference type="InterPro" id="IPR036412">
    <property type="entry name" value="HAD-like_sf"/>
</dbReference>
<dbReference type="Proteomes" id="UP000001430">
    <property type="component" value="Chromosome"/>
</dbReference>
<keyword evidence="2" id="KW-1185">Reference proteome</keyword>
<dbReference type="SUPFAM" id="SSF56784">
    <property type="entry name" value="HAD-like"/>
    <property type="match status" value="1"/>
</dbReference>